<accession>A0AAV4SUI9</accession>
<protein>
    <submittedName>
        <fullName evidence="1">Uncharacterized protein</fullName>
    </submittedName>
</protein>
<dbReference type="Proteomes" id="UP001054945">
    <property type="component" value="Unassembled WGS sequence"/>
</dbReference>
<evidence type="ECO:0000313" key="2">
    <source>
        <dbReference type="Proteomes" id="UP001054945"/>
    </source>
</evidence>
<keyword evidence="2" id="KW-1185">Reference proteome</keyword>
<dbReference type="AlphaFoldDB" id="A0AAV4SUI9"/>
<comment type="caution">
    <text evidence="1">The sequence shown here is derived from an EMBL/GenBank/DDBJ whole genome shotgun (WGS) entry which is preliminary data.</text>
</comment>
<gene>
    <name evidence="1" type="ORF">CEXT_147241</name>
</gene>
<evidence type="ECO:0000313" key="1">
    <source>
        <dbReference type="EMBL" id="GIY38023.1"/>
    </source>
</evidence>
<organism evidence="1 2">
    <name type="scientific">Caerostris extrusa</name>
    <name type="common">Bark spider</name>
    <name type="synonym">Caerostris bankana</name>
    <dbReference type="NCBI Taxonomy" id="172846"/>
    <lineage>
        <taxon>Eukaryota</taxon>
        <taxon>Metazoa</taxon>
        <taxon>Ecdysozoa</taxon>
        <taxon>Arthropoda</taxon>
        <taxon>Chelicerata</taxon>
        <taxon>Arachnida</taxon>
        <taxon>Araneae</taxon>
        <taxon>Araneomorphae</taxon>
        <taxon>Entelegynae</taxon>
        <taxon>Araneoidea</taxon>
        <taxon>Araneidae</taxon>
        <taxon>Caerostris</taxon>
    </lineage>
</organism>
<name>A0AAV4SUI9_CAEEX</name>
<dbReference type="EMBL" id="BPLR01010249">
    <property type="protein sequence ID" value="GIY38023.1"/>
    <property type="molecule type" value="Genomic_DNA"/>
</dbReference>
<reference evidence="1 2" key="1">
    <citation type="submission" date="2021-06" db="EMBL/GenBank/DDBJ databases">
        <title>Caerostris extrusa draft genome.</title>
        <authorList>
            <person name="Kono N."/>
            <person name="Arakawa K."/>
        </authorList>
    </citation>
    <scope>NUCLEOTIDE SEQUENCE [LARGE SCALE GENOMIC DNA]</scope>
</reference>
<proteinExistence type="predicted"/>
<sequence>MRFSESLIFSKSFQKQEESREVRRGGQHKKLGGRGLDYRIALTRLGKPKCFYFSPGELFLLVRREPPVQIKSTQHPLIIRALSASLRDVIRKEHFVFRTEWGTPFNMGCRAFELRTFEN</sequence>